<dbReference type="AlphaFoldDB" id="C5CGU6"/>
<dbReference type="PROSITE" id="PS00855">
    <property type="entry name" value="SPASE_II"/>
    <property type="match status" value="1"/>
</dbReference>
<keyword evidence="5 9" id="KW-0064">Aspartyl protease</keyword>
<keyword evidence="6 9" id="KW-0378">Hydrolase</keyword>
<dbReference type="OrthoDB" id="9810259at2"/>
<dbReference type="PRINTS" id="PR00781">
    <property type="entry name" value="LIPOSIGPTASE"/>
</dbReference>
<keyword evidence="7 9" id="KW-1133">Transmembrane helix</keyword>
<evidence type="ECO:0000256" key="5">
    <source>
        <dbReference type="ARBA" id="ARBA00022750"/>
    </source>
</evidence>
<protein>
    <recommendedName>
        <fullName evidence="9">Lipoprotein signal peptidase</fullName>
        <ecNumber evidence="9">3.4.23.36</ecNumber>
    </recommendedName>
    <alternativeName>
        <fullName evidence="9">Prolipoprotein signal peptidase</fullName>
    </alternativeName>
    <alternativeName>
        <fullName evidence="9">Signal peptidase II</fullName>
        <shortName evidence="9">SPase II</shortName>
    </alternativeName>
</protein>
<evidence type="ECO:0000313" key="12">
    <source>
        <dbReference type="EMBL" id="ACR80615.1"/>
    </source>
</evidence>
<dbReference type="eggNOG" id="COG0597">
    <property type="taxonomic scope" value="Bacteria"/>
</dbReference>
<evidence type="ECO:0000256" key="7">
    <source>
        <dbReference type="ARBA" id="ARBA00022989"/>
    </source>
</evidence>
<comment type="similarity">
    <text evidence="1 9 11">Belongs to the peptidase A8 family.</text>
</comment>
<comment type="pathway">
    <text evidence="9">Protein modification; lipoprotein biosynthesis (signal peptide cleavage).</text>
</comment>
<keyword evidence="2 9" id="KW-1003">Cell membrane</keyword>
<keyword evidence="4 9" id="KW-0812">Transmembrane</keyword>
<comment type="subcellular location">
    <subcellularLocation>
        <location evidence="9">Cell inner membrane</location>
        <topology evidence="9">Multi-pass membrane protein</topology>
    </subcellularLocation>
</comment>
<dbReference type="EC" id="3.4.23.36" evidence="9"/>
<evidence type="ECO:0000256" key="3">
    <source>
        <dbReference type="ARBA" id="ARBA00022670"/>
    </source>
</evidence>
<dbReference type="EMBL" id="CP001634">
    <property type="protein sequence ID" value="ACR80615.1"/>
    <property type="molecule type" value="Genomic_DNA"/>
</dbReference>
<comment type="function">
    <text evidence="9 10">This protein specifically catalyzes the removal of signal peptides from prolipoproteins.</text>
</comment>
<evidence type="ECO:0000256" key="11">
    <source>
        <dbReference type="RuleBase" id="RU004181"/>
    </source>
</evidence>
<keyword evidence="13" id="KW-1185">Reference proteome</keyword>
<dbReference type="NCBIfam" id="TIGR00077">
    <property type="entry name" value="lspA"/>
    <property type="match status" value="1"/>
</dbReference>
<dbReference type="Pfam" id="PF01252">
    <property type="entry name" value="Peptidase_A8"/>
    <property type="match status" value="1"/>
</dbReference>
<feature type="active site" evidence="9">
    <location>
        <position position="113"/>
    </location>
</feature>
<dbReference type="HOGENOM" id="CLU_083252_3_1_0"/>
<dbReference type="KEGG" id="kol:Kole_1934"/>
<comment type="catalytic activity">
    <reaction evidence="9 10">
        <text>Release of signal peptides from bacterial membrane prolipoproteins. Hydrolyzes -Xaa-Yaa-Zaa-|-(S,diacylglyceryl)Cys-, in which Xaa is hydrophobic (preferably Leu), and Yaa (Ala or Ser) and Zaa (Gly or Ala) have small, neutral side chains.</text>
        <dbReference type="EC" id="3.4.23.36"/>
    </reaction>
</comment>
<keyword evidence="12" id="KW-0449">Lipoprotein</keyword>
<reference evidence="12 13" key="1">
    <citation type="submission" date="2009-06" db="EMBL/GenBank/DDBJ databases">
        <title>Complete sequence of Thermotogales bacterium TBF 19.5.1.</title>
        <authorList>
            <consortium name="US DOE Joint Genome Institute"/>
            <person name="Lucas S."/>
            <person name="Copeland A."/>
            <person name="Lapidus A."/>
            <person name="Glavina del Rio T."/>
            <person name="Tice H."/>
            <person name="Bruce D."/>
            <person name="Goodwin L."/>
            <person name="Pitluck S."/>
            <person name="Chertkov O."/>
            <person name="Brettin T."/>
            <person name="Detter J.C."/>
            <person name="Han C."/>
            <person name="Schmutz J."/>
            <person name="Larimer F."/>
            <person name="Land M."/>
            <person name="Hauser L."/>
            <person name="Kyrpides N."/>
            <person name="Ovchinnikova G."/>
            <person name="Noll K."/>
        </authorList>
    </citation>
    <scope>NUCLEOTIDE SEQUENCE [LARGE SCALE GENOMIC DNA]</scope>
    <source>
        <strain evidence="13">ATCC BAA-1733 / DSM 21960 / TBF 19.5.1</strain>
    </source>
</reference>
<evidence type="ECO:0000256" key="4">
    <source>
        <dbReference type="ARBA" id="ARBA00022692"/>
    </source>
</evidence>
<dbReference type="InterPro" id="IPR001872">
    <property type="entry name" value="Peptidase_A8"/>
</dbReference>
<evidence type="ECO:0000256" key="2">
    <source>
        <dbReference type="ARBA" id="ARBA00022475"/>
    </source>
</evidence>
<evidence type="ECO:0000256" key="1">
    <source>
        <dbReference type="ARBA" id="ARBA00006139"/>
    </source>
</evidence>
<feature type="transmembrane region" description="Helical" evidence="9">
    <location>
        <begin position="123"/>
        <end position="142"/>
    </location>
</feature>
<accession>C5CGU6</accession>
<feature type="transmembrane region" description="Helical" evidence="9">
    <location>
        <begin position="59"/>
        <end position="79"/>
    </location>
</feature>
<evidence type="ECO:0000256" key="9">
    <source>
        <dbReference type="HAMAP-Rule" id="MF_00161"/>
    </source>
</evidence>
<dbReference type="RefSeq" id="WP_015869258.1">
    <property type="nucleotide sequence ID" value="NC_012785.1"/>
</dbReference>
<dbReference type="PANTHER" id="PTHR33695">
    <property type="entry name" value="LIPOPROTEIN SIGNAL PEPTIDASE"/>
    <property type="match status" value="1"/>
</dbReference>
<dbReference type="UniPathway" id="UPA00665"/>
<name>C5CGU6_KOSOT</name>
<reference evidence="12 13" key="2">
    <citation type="journal article" date="2011" name="J. Bacteriol.">
        <title>Genome Sequence of Kosmotoga olearia Strain TBF 19.5.1, a Thermophilic Bacterium with a Wide Growth Temperature Range, Isolated from the Troll B Oil Platform in the North Sea.</title>
        <authorList>
            <person name="Swithers K.S."/>
            <person name="Dipippo J.L."/>
            <person name="Bruce D.C."/>
            <person name="Detter C."/>
            <person name="Tapia R."/>
            <person name="Han S."/>
            <person name="Goodwin L.A."/>
            <person name="Han J."/>
            <person name="Woyke T."/>
            <person name="Pitluck S."/>
            <person name="Pennacchio L."/>
            <person name="Nolan M."/>
            <person name="Mikhailova N."/>
            <person name="Land M.L."/>
            <person name="Nesbo C.L."/>
            <person name="Gogarten J.P."/>
            <person name="Noll K.M."/>
        </authorList>
    </citation>
    <scope>NUCLEOTIDE SEQUENCE [LARGE SCALE GENOMIC DNA]</scope>
    <source>
        <strain evidence="13">ATCC BAA-1733 / DSM 21960 / TBF 19.5.1</strain>
    </source>
</reference>
<keyword evidence="9" id="KW-0997">Cell inner membrane</keyword>
<dbReference type="GO" id="GO:0006508">
    <property type="term" value="P:proteolysis"/>
    <property type="evidence" value="ECO:0007669"/>
    <property type="project" value="UniProtKB-KW"/>
</dbReference>
<dbReference type="GO" id="GO:0005886">
    <property type="term" value="C:plasma membrane"/>
    <property type="evidence" value="ECO:0007669"/>
    <property type="project" value="UniProtKB-SubCell"/>
</dbReference>
<dbReference type="Proteomes" id="UP000002382">
    <property type="component" value="Chromosome"/>
</dbReference>
<proteinExistence type="inferred from homology"/>
<keyword evidence="8 9" id="KW-0472">Membrane</keyword>
<dbReference type="GO" id="GO:0004190">
    <property type="term" value="F:aspartic-type endopeptidase activity"/>
    <property type="evidence" value="ECO:0007669"/>
    <property type="project" value="UniProtKB-UniRule"/>
</dbReference>
<feature type="transmembrane region" description="Helical" evidence="9">
    <location>
        <begin position="86"/>
        <end position="103"/>
    </location>
</feature>
<dbReference type="PANTHER" id="PTHR33695:SF1">
    <property type="entry name" value="LIPOPROTEIN SIGNAL PEPTIDASE"/>
    <property type="match status" value="1"/>
</dbReference>
<feature type="active site" evidence="9">
    <location>
        <position position="127"/>
    </location>
</feature>
<dbReference type="STRING" id="521045.Kole_1934"/>
<gene>
    <name evidence="9" type="primary">lspA</name>
    <name evidence="12" type="ordered locus">Kole_1934</name>
</gene>
<evidence type="ECO:0000313" key="13">
    <source>
        <dbReference type="Proteomes" id="UP000002382"/>
    </source>
</evidence>
<comment type="caution">
    <text evidence="9">Lacks conserved residue(s) required for the propagation of feature annotation.</text>
</comment>
<sequence>MLSSFGIVLVVILDQLSKRIVENSMNYFQRIDILGKILGFRYVHNRGVAFGMFSGVEGILIASISTTIIIGLLIFGVIFKNRLSKIEQFFFGMIIGGALGNLIDRLRLGYVVDFIELPYWPVFNVADTSIVLGTILLLFLYYRREHSARRTDCNQS</sequence>
<evidence type="ECO:0000256" key="10">
    <source>
        <dbReference type="RuleBase" id="RU000594"/>
    </source>
</evidence>
<evidence type="ECO:0000256" key="6">
    <source>
        <dbReference type="ARBA" id="ARBA00022801"/>
    </source>
</evidence>
<keyword evidence="3 9" id="KW-0645">Protease</keyword>
<dbReference type="HAMAP" id="MF_00161">
    <property type="entry name" value="LspA"/>
    <property type="match status" value="1"/>
</dbReference>
<evidence type="ECO:0000256" key="8">
    <source>
        <dbReference type="ARBA" id="ARBA00023136"/>
    </source>
</evidence>
<organism evidence="12 13">
    <name type="scientific">Kosmotoga olearia (strain ATCC BAA-1733 / DSM 21960 / TBF 19.5.1)</name>
    <dbReference type="NCBI Taxonomy" id="521045"/>
    <lineage>
        <taxon>Bacteria</taxon>
        <taxon>Thermotogati</taxon>
        <taxon>Thermotogota</taxon>
        <taxon>Thermotogae</taxon>
        <taxon>Kosmotogales</taxon>
        <taxon>Kosmotogaceae</taxon>
        <taxon>Kosmotoga</taxon>
    </lineage>
</organism>